<evidence type="ECO:0000313" key="2">
    <source>
        <dbReference type="EMBL" id="KAK8840850.1"/>
    </source>
</evidence>
<accession>A0ABR2GKM7</accession>
<comment type="caution">
    <text evidence="1">The sequence shown here is derived from an EMBL/GenBank/DDBJ whole genome shotgun (WGS) entry which is preliminary data.</text>
</comment>
<dbReference type="InterPro" id="IPR006597">
    <property type="entry name" value="Sel1-like"/>
</dbReference>
<proteinExistence type="predicted"/>
<evidence type="ECO:0000313" key="3">
    <source>
        <dbReference type="Proteomes" id="UP001470230"/>
    </source>
</evidence>
<organism evidence="1 3">
    <name type="scientific">Tritrichomonas musculus</name>
    <dbReference type="NCBI Taxonomy" id="1915356"/>
    <lineage>
        <taxon>Eukaryota</taxon>
        <taxon>Metamonada</taxon>
        <taxon>Parabasalia</taxon>
        <taxon>Tritrichomonadida</taxon>
        <taxon>Tritrichomonadidae</taxon>
        <taxon>Tritrichomonas</taxon>
    </lineage>
</organism>
<dbReference type="EMBL" id="JAPFFF010000383">
    <property type="protein sequence ID" value="KAK8834490.1"/>
    <property type="molecule type" value="Genomic_DNA"/>
</dbReference>
<sequence>MHKVATFYKCGKMLEVDYSKAIEYLTKAADLNHSESLFILGICYLNGEGFGQDNEKVGKFYIIEESYSKALPCIQKAAELKNLSAIFVLSIRNMN</sequence>
<dbReference type="Gene3D" id="1.25.40.10">
    <property type="entry name" value="Tetratricopeptide repeat domain"/>
    <property type="match status" value="1"/>
</dbReference>
<dbReference type="EMBL" id="JAPFFF010000043">
    <property type="protein sequence ID" value="KAK8840850.1"/>
    <property type="molecule type" value="Genomic_DNA"/>
</dbReference>
<dbReference type="SMART" id="SM00671">
    <property type="entry name" value="SEL1"/>
    <property type="match status" value="2"/>
</dbReference>
<reference evidence="1 3" key="1">
    <citation type="submission" date="2024-04" db="EMBL/GenBank/DDBJ databases">
        <title>Tritrichomonas musculus Genome.</title>
        <authorList>
            <person name="Alves-Ferreira E."/>
            <person name="Grigg M."/>
            <person name="Lorenzi H."/>
            <person name="Galac M."/>
        </authorList>
    </citation>
    <scope>NUCLEOTIDE SEQUENCE [LARGE SCALE GENOMIC DNA]</scope>
    <source>
        <strain evidence="1 3">EAF2021</strain>
    </source>
</reference>
<evidence type="ECO:0000313" key="1">
    <source>
        <dbReference type="EMBL" id="KAK8834490.1"/>
    </source>
</evidence>
<dbReference type="Proteomes" id="UP001470230">
    <property type="component" value="Unassembled WGS sequence"/>
</dbReference>
<dbReference type="SUPFAM" id="SSF81901">
    <property type="entry name" value="HCP-like"/>
    <property type="match status" value="1"/>
</dbReference>
<dbReference type="Pfam" id="PF08238">
    <property type="entry name" value="Sel1"/>
    <property type="match status" value="3"/>
</dbReference>
<name>A0ABR2GKM7_9EUKA</name>
<keyword evidence="3" id="KW-1185">Reference proteome</keyword>
<gene>
    <name evidence="2" type="ORF">M9Y10_027677</name>
    <name evidence="1" type="ORF">M9Y10_027953</name>
</gene>
<protein>
    <submittedName>
        <fullName evidence="1">Uncharacterized protein</fullName>
    </submittedName>
</protein>
<dbReference type="InterPro" id="IPR011990">
    <property type="entry name" value="TPR-like_helical_dom_sf"/>
</dbReference>